<comment type="caution">
    <text evidence="3">The sequence shown here is derived from an EMBL/GenBank/DDBJ whole genome shotgun (WGS) entry which is preliminary data.</text>
</comment>
<evidence type="ECO:0000256" key="1">
    <source>
        <dbReference type="SAM" id="MobiDB-lite"/>
    </source>
</evidence>
<feature type="compositionally biased region" description="Basic and acidic residues" evidence="1">
    <location>
        <begin position="49"/>
        <end position="75"/>
    </location>
</feature>
<keyword evidence="2" id="KW-0472">Membrane</keyword>
<proteinExistence type="predicted"/>
<keyword evidence="4" id="KW-1185">Reference proteome</keyword>
<accession>Q0EXT1</accession>
<dbReference type="HOGENOM" id="CLU_993233_0_0_0"/>
<dbReference type="RefSeq" id="WP_009850458.1">
    <property type="nucleotide sequence ID" value="NZ_DS022295.1"/>
</dbReference>
<sequence length="280" mass="31360">MEYIQCPHCLHKYGVNERMRTAVGKKICCKQCQQAFRIIILGTPDKSADSVKAESHKQERSLENKQGELRGESKNRSAGLTAGEEQDSVPSSPDEETHGSPRVKLKKKLNTQFITFLALIFTLLCTGVGLIIYFEFPQWLAAIKPGPTDTITSSKGLIKPIKPITLFPAGPPEADNAAKELPPVDDTAGRDKTMLQGPDHPSQACRDVAANFWIRIHVMSTVNLDTRTYMKLLDQGLHQPDEIRKLCRDRFLAGRLTDAAKQDKTPEWISKEIEQRTQTH</sequence>
<dbReference type="OrthoDB" id="7159357at2"/>
<organism evidence="3 4">
    <name type="scientific">Mariprofundus ferrooxydans PV-1</name>
    <dbReference type="NCBI Taxonomy" id="314345"/>
    <lineage>
        <taxon>Bacteria</taxon>
        <taxon>Pseudomonadati</taxon>
        <taxon>Pseudomonadota</taxon>
        <taxon>Candidatius Mariprofundia</taxon>
        <taxon>Mariprofundales</taxon>
        <taxon>Mariprofundaceae</taxon>
        <taxon>Mariprofundus</taxon>
    </lineage>
</organism>
<dbReference type="EMBL" id="AATS01000012">
    <property type="protein sequence ID" value="EAU54121.1"/>
    <property type="molecule type" value="Genomic_DNA"/>
</dbReference>
<name>Q0EXT1_9PROT</name>
<keyword evidence="2" id="KW-0812">Transmembrane</keyword>
<evidence type="ECO:0000313" key="4">
    <source>
        <dbReference type="Proteomes" id="UP000005297"/>
    </source>
</evidence>
<evidence type="ECO:0000313" key="3">
    <source>
        <dbReference type="EMBL" id="EAU54121.1"/>
    </source>
</evidence>
<dbReference type="Proteomes" id="UP000005297">
    <property type="component" value="Unassembled WGS sequence"/>
</dbReference>
<feature type="region of interest" description="Disordered" evidence="1">
    <location>
        <begin position="49"/>
        <end position="103"/>
    </location>
</feature>
<gene>
    <name evidence="3" type="ORF">SPV1_00787</name>
</gene>
<protein>
    <submittedName>
        <fullName evidence="3">Uncharacterized protein</fullName>
    </submittedName>
</protein>
<feature type="transmembrane region" description="Helical" evidence="2">
    <location>
        <begin position="113"/>
        <end position="134"/>
    </location>
</feature>
<dbReference type="AlphaFoldDB" id="Q0EXT1"/>
<keyword evidence="2" id="KW-1133">Transmembrane helix</keyword>
<dbReference type="InParanoid" id="Q0EXT1"/>
<evidence type="ECO:0000256" key="2">
    <source>
        <dbReference type="SAM" id="Phobius"/>
    </source>
</evidence>
<reference evidence="3 4" key="1">
    <citation type="submission" date="2006-09" db="EMBL/GenBank/DDBJ databases">
        <authorList>
            <person name="Emerson D."/>
            <person name="Ferriera S."/>
            <person name="Johnson J."/>
            <person name="Kravitz S."/>
            <person name="Halpern A."/>
            <person name="Remington K."/>
            <person name="Beeson K."/>
            <person name="Tran B."/>
            <person name="Rogers Y.-H."/>
            <person name="Friedman R."/>
            <person name="Venter J.C."/>
        </authorList>
    </citation>
    <scope>NUCLEOTIDE SEQUENCE [LARGE SCALE GENOMIC DNA]</scope>
    <source>
        <strain evidence="3 4">PV-1</strain>
    </source>
</reference>
<dbReference type="STRING" id="314344.AL013_00890"/>